<evidence type="ECO:0000313" key="4">
    <source>
        <dbReference type="EMBL" id="KAK7266550.1"/>
    </source>
</evidence>
<keyword evidence="1" id="KW-0805">Transcription regulation</keyword>
<evidence type="ECO:0000256" key="3">
    <source>
        <dbReference type="SAM" id="MobiDB-lite"/>
    </source>
</evidence>
<dbReference type="PANTHER" id="PTHR33124:SF57">
    <property type="entry name" value="TRANSCRIPTION FACTOR UPBEAT-LIKE PROTEIN"/>
    <property type="match status" value="1"/>
</dbReference>
<keyword evidence="5" id="KW-1185">Reference proteome</keyword>
<dbReference type="EMBL" id="JAYWIO010000004">
    <property type="protein sequence ID" value="KAK7266550.1"/>
    <property type="molecule type" value="Genomic_DNA"/>
</dbReference>
<evidence type="ECO:0000313" key="5">
    <source>
        <dbReference type="Proteomes" id="UP001372338"/>
    </source>
</evidence>
<dbReference type="AlphaFoldDB" id="A0AAN9F3G4"/>
<dbReference type="Proteomes" id="UP001372338">
    <property type="component" value="Unassembled WGS sequence"/>
</dbReference>
<evidence type="ECO:0000256" key="2">
    <source>
        <dbReference type="ARBA" id="ARBA00023163"/>
    </source>
</evidence>
<reference evidence="4 5" key="1">
    <citation type="submission" date="2024-01" db="EMBL/GenBank/DDBJ databases">
        <title>The genomes of 5 underutilized Papilionoideae crops provide insights into root nodulation and disease resistanc.</title>
        <authorList>
            <person name="Yuan L."/>
        </authorList>
    </citation>
    <scope>NUCLEOTIDE SEQUENCE [LARGE SCALE GENOMIC DNA]</scope>
    <source>
        <strain evidence="4">ZHUSHIDOU_FW_LH</strain>
        <tissue evidence="4">Leaf</tissue>
    </source>
</reference>
<keyword evidence="2" id="KW-0804">Transcription</keyword>
<name>A0AAN9F3G4_CROPI</name>
<dbReference type="GO" id="GO:0006355">
    <property type="term" value="P:regulation of DNA-templated transcription"/>
    <property type="evidence" value="ECO:0007669"/>
    <property type="project" value="InterPro"/>
</dbReference>
<feature type="compositionally biased region" description="Low complexity" evidence="3">
    <location>
        <begin position="27"/>
        <end position="36"/>
    </location>
</feature>
<protein>
    <submittedName>
        <fullName evidence="4">Uncharacterized protein</fullName>
    </submittedName>
</protein>
<sequence>MSMKLNSKHSYKLSVKRATRRVRKQQPQHQQQQQQQRRIRTICKARTSFKPIKSKLSQKLQALRNLISPHNEDIVKPDQLFQETADYIVLLRTRVVILQKLIEFYGSDNPENENAMLL</sequence>
<evidence type="ECO:0000256" key="1">
    <source>
        <dbReference type="ARBA" id="ARBA00023015"/>
    </source>
</evidence>
<proteinExistence type="predicted"/>
<dbReference type="InterPro" id="IPR044660">
    <property type="entry name" value="IBH1-like"/>
</dbReference>
<comment type="caution">
    <text evidence="4">The sequence shown here is derived from an EMBL/GenBank/DDBJ whole genome shotgun (WGS) entry which is preliminary data.</text>
</comment>
<accession>A0AAN9F3G4</accession>
<feature type="region of interest" description="Disordered" evidence="3">
    <location>
        <begin position="1"/>
        <end position="38"/>
    </location>
</feature>
<feature type="compositionally biased region" description="Basic residues" evidence="3">
    <location>
        <begin position="1"/>
        <end position="26"/>
    </location>
</feature>
<gene>
    <name evidence="4" type="ORF">RIF29_19198</name>
</gene>
<dbReference type="PANTHER" id="PTHR33124">
    <property type="entry name" value="TRANSCRIPTION FACTOR IBH1-LIKE 1"/>
    <property type="match status" value="1"/>
</dbReference>
<organism evidence="4 5">
    <name type="scientific">Crotalaria pallida</name>
    <name type="common">Smooth rattlebox</name>
    <name type="synonym">Crotalaria striata</name>
    <dbReference type="NCBI Taxonomy" id="3830"/>
    <lineage>
        <taxon>Eukaryota</taxon>
        <taxon>Viridiplantae</taxon>
        <taxon>Streptophyta</taxon>
        <taxon>Embryophyta</taxon>
        <taxon>Tracheophyta</taxon>
        <taxon>Spermatophyta</taxon>
        <taxon>Magnoliopsida</taxon>
        <taxon>eudicotyledons</taxon>
        <taxon>Gunneridae</taxon>
        <taxon>Pentapetalae</taxon>
        <taxon>rosids</taxon>
        <taxon>fabids</taxon>
        <taxon>Fabales</taxon>
        <taxon>Fabaceae</taxon>
        <taxon>Papilionoideae</taxon>
        <taxon>50 kb inversion clade</taxon>
        <taxon>genistoids sensu lato</taxon>
        <taxon>core genistoids</taxon>
        <taxon>Crotalarieae</taxon>
        <taxon>Crotalaria</taxon>
    </lineage>
</organism>